<sequence length="238" mass="26845">MARRPIIAVTGPDTRYPIAWWATSICLRLLGGSPVRLTPRHPAAVDQFDGVIIGGGDDIDPQLYGDDESELAKIDTQRDAFEVEMIRQAIERKTPLMGICRGMQLINVVLGGTLFPDIRPMRAITSNRRTPFPLKTALIQPKSRLGRIIDVHAYENRIRINSLHHQAIDQLGNQLEVAGRDLDQLVQAVESNAEQFIIGVQWHPEYLPYLRPHRRLFRNLISSAAEFRLGREDALTSV</sequence>
<reference evidence="2" key="1">
    <citation type="journal article" date="2019" name="Int. J. Syst. Evol. Microbiol.">
        <title>The Global Catalogue of Microorganisms (GCM) 10K type strain sequencing project: providing services to taxonomists for standard genome sequencing and annotation.</title>
        <authorList>
            <consortium name="The Broad Institute Genomics Platform"/>
            <consortium name="The Broad Institute Genome Sequencing Center for Infectious Disease"/>
            <person name="Wu L."/>
            <person name="Ma J."/>
        </authorList>
    </citation>
    <scope>NUCLEOTIDE SEQUENCE [LARGE SCALE GENOMIC DNA]</scope>
    <source>
        <strain evidence="2">JCM 17555</strain>
    </source>
</reference>
<accession>A0ABP7P6Z4</accession>
<dbReference type="RefSeq" id="WP_344805567.1">
    <property type="nucleotide sequence ID" value="NZ_BAABBO010000009.1"/>
</dbReference>
<protein>
    <recommendedName>
        <fullName evidence="3">Glutamine amidotransferase</fullName>
    </recommendedName>
</protein>
<gene>
    <name evidence="1" type="ORF">GCM10022278_18420</name>
</gene>
<dbReference type="EMBL" id="BAABBO010000009">
    <property type="protein sequence ID" value="GAA3960646.1"/>
    <property type="molecule type" value="Genomic_DNA"/>
</dbReference>
<keyword evidence="2" id="KW-1185">Reference proteome</keyword>
<name>A0ABP7P6Z4_9GAMM</name>
<dbReference type="SUPFAM" id="SSF52317">
    <property type="entry name" value="Class I glutamine amidotransferase-like"/>
    <property type="match status" value="1"/>
</dbReference>
<proteinExistence type="predicted"/>
<dbReference type="InterPro" id="IPR029062">
    <property type="entry name" value="Class_I_gatase-like"/>
</dbReference>
<dbReference type="PROSITE" id="PS51273">
    <property type="entry name" value="GATASE_TYPE_1"/>
    <property type="match status" value="1"/>
</dbReference>
<dbReference type="PANTHER" id="PTHR43235">
    <property type="entry name" value="GLUTAMINE AMIDOTRANSFERASE PB2B2.05-RELATED"/>
    <property type="match status" value="1"/>
</dbReference>
<dbReference type="PANTHER" id="PTHR43235:SF1">
    <property type="entry name" value="GLUTAMINE AMIDOTRANSFERASE PB2B2.05-RELATED"/>
    <property type="match status" value="1"/>
</dbReference>
<dbReference type="InterPro" id="IPR044668">
    <property type="entry name" value="PuuD-like"/>
</dbReference>
<comment type="caution">
    <text evidence="1">The sequence shown here is derived from an EMBL/GenBank/DDBJ whole genome shotgun (WGS) entry which is preliminary data.</text>
</comment>
<dbReference type="Proteomes" id="UP001501337">
    <property type="component" value="Unassembled WGS sequence"/>
</dbReference>
<organism evidence="1 2">
    <name type="scientific">Allohahella marinimesophila</name>
    <dbReference type="NCBI Taxonomy" id="1054972"/>
    <lineage>
        <taxon>Bacteria</taxon>
        <taxon>Pseudomonadati</taxon>
        <taxon>Pseudomonadota</taxon>
        <taxon>Gammaproteobacteria</taxon>
        <taxon>Oceanospirillales</taxon>
        <taxon>Hahellaceae</taxon>
        <taxon>Allohahella</taxon>
    </lineage>
</organism>
<dbReference type="Pfam" id="PF07722">
    <property type="entry name" value="Peptidase_C26"/>
    <property type="match status" value="1"/>
</dbReference>
<evidence type="ECO:0000313" key="2">
    <source>
        <dbReference type="Proteomes" id="UP001501337"/>
    </source>
</evidence>
<dbReference type="Gene3D" id="3.40.50.880">
    <property type="match status" value="1"/>
</dbReference>
<dbReference type="InterPro" id="IPR011697">
    <property type="entry name" value="Peptidase_C26"/>
</dbReference>
<dbReference type="CDD" id="cd01745">
    <property type="entry name" value="GATase1_2"/>
    <property type="match status" value="1"/>
</dbReference>
<evidence type="ECO:0008006" key="3">
    <source>
        <dbReference type="Google" id="ProtNLM"/>
    </source>
</evidence>
<evidence type="ECO:0000313" key="1">
    <source>
        <dbReference type="EMBL" id="GAA3960646.1"/>
    </source>
</evidence>